<accession>A0A9W7X9L7</accession>
<evidence type="ECO:0000313" key="3">
    <source>
        <dbReference type="Proteomes" id="UP001164776"/>
    </source>
</evidence>
<keyword evidence="3" id="KW-1185">Reference proteome</keyword>
<organism evidence="2 3">
    <name type="scientific">Paspalum vaginatum</name>
    <name type="common">seashore paspalum</name>
    <dbReference type="NCBI Taxonomy" id="158149"/>
    <lineage>
        <taxon>Eukaryota</taxon>
        <taxon>Viridiplantae</taxon>
        <taxon>Streptophyta</taxon>
        <taxon>Embryophyta</taxon>
        <taxon>Tracheophyta</taxon>
        <taxon>Spermatophyta</taxon>
        <taxon>Magnoliopsida</taxon>
        <taxon>Liliopsida</taxon>
        <taxon>Poales</taxon>
        <taxon>Poaceae</taxon>
        <taxon>PACMAD clade</taxon>
        <taxon>Panicoideae</taxon>
        <taxon>Andropogonodae</taxon>
        <taxon>Paspaleae</taxon>
        <taxon>Paspalinae</taxon>
        <taxon>Paspalum</taxon>
    </lineage>
</organism>
<dbReference type="AlphaFoldDB" id="A0A9W7X9L7"/>
<name>A0A9W7X9L7_9POAL</name>
<dbReference type="Proteomes" id="UP001164776">
    <property type="component" value="Unassembled WGS sequence"/>
</dbReference>
<dbReference type="EMBL" id="MU630011">
    <property type="protein sequence ID" value="KAJ1254542.1"/>
    <property type="molecule type" value="Genomic_DNA"/>
</dbReference>
<reference evidence="2 3" key="1">
    <citation type="submission" date="2022-10" db="EMBL/GenBank/DDBJ databases">
        <title>WGS assembly of Paspalum vaginatum 540-79.</title>
        <authorList>
            <person name="Sun G."/>
            <person name="Wase N."/>
            <person name="Shu S."/>
            <person name="Jenkins J."/>
            <person name="Zhou B."/>
            <person name="Torres-Rodriguez J."/>
            <person name="Chen C."/>
            <person name="Sandor L."/>
            <person name="Plott C."/>
            <person name="Yoshinga Y."/>
            <person name="Daum C."/>
            <person name="Qi P."/>
            <person name="Barry K."/>
            <person name="Lipzen A."/>
            <person name="Berry L."/>
            <person name="Pedersen C."/>
            <person name="Gottilla T."/>
            <person name="Foltz A."/>
            <person name="Yu H."/>
            <person name="O'Malley R."/>
            <person name="Zhang C."/>
            <person name="Devos K."/>
            <person name="Sigmon B."/>
            <person name="Yu B."/>
            <person name="Obata T."/>
            <person name="Schmutz J."/>
            <person name="Schnable J."/>
        </authorList>
    </citation>
    <scope>NUCLEOTIDE SEQUENCE [LARGE SCALE GENOMIC DNA]</scope>
    <source>
        <strain evidence="3">cv. 540-79</strain>
    </source>
</reference>
<feature type="region of interest" description="Disordered" evidence="1">
    <location>
        <begin position="46"/>
        <end position="71"/>
    </location>
</feature>
<gene>
    <name evidence="2" type="ORF">BS78_K036500</name>
</gene>
<sequence length="190" mass="20246">MDQNTLLYPSLYVTDAQAPFNSIIFFLPTSCSTPLAALCSSPAAAPHKRAGDYGPPPHACNSPHGSSSKHPRWPPQLHLLACAGGLGPASSPRPRLICGSGSLRVPAVAAPPPLLMPAATALPLPRARRQVRPRLPLARAGHRNPHLIGARARRSGSASPARVCLCGQPLRARANHRCTQEEGWPRWVSR</sequence>
<evidence type="ECO:0000313" key="2">
    <source>
        <dbReference type="EMBL" id="KAJ1254542.1"/>
    </source>
</evidence>
<proteinExistence type="predicted"/>
<protein>
    <submittedName>
        <fullName evidence="2">Uncharacterized protein</fullName>
    </submittedName>
</protein>
<comment type="caution">
    <text evidence="2">The sequence shown here is derived from an EMBL/GenBank/DDBJ whole genome shotgun (WGS) entry which is preliminary data.</text>
</comment>
<evidence type="ECO:0000256" key="1">
    <source>
        <dbReference type="SAM" id="MobiDB-lite"/>
    </source>
</evidence>